<gene>
    <name evidence="10" type="ORF">ENQ87_07890</name>
</gene>
<dbReference type="InterPro" id="IPR012336">
    <property type="entry name" value="Thioredoxin-like_fold"/>
</dbReference>
<dbReference type="GO" id="GO:0042597">
    <property type="term" value="C:periplasmic space"/>
    <property type="evidence" value="ECO:0007669"/>
    <property type="project" value="UniProtKB-SubCell"/>
</dbReference>
<evidence type="ECO:0000259" key="9">
    <source>
        <dbReference type="Pfam" id="PF13098"/>
    </source>
</evidence>
<evidence type="ECO:0000256" key="4">
    <source>
        <dbReference type="ARBA" id="ARBA00022764"/>
    </source>
</evidence>
<dbReference type="SUPFAM" id="SSF54423">
    <property type="entry name" value="DsbC/DsbG N-terminal domain-like"/>
    <property type="match status" value="1"/>
</dbReference>
<evidence type="ECO:0000256" key="6">
    <source>
        <dbReference type="ARBA" id="ARBA00023284"/>
    </source>
</evidence>
<dbReference type="PANTHER" id="PTHR35272:SF3">
    <property type="entry name" value="THIOL:DISULFIDE INTERCHANGE PROTEIN DSBC"/>
    <property type="match status" value="1"/>
</dbReference>
<feature type="domain" description="Thioredoxin-like fold" evidence="9">
    <location>
        <begin position="120"/>
        <end position="227"/>
    </location>
</feature>
<keyword evidence="4" id="KW-0574">Periplasm</keyword>
<evidence type="ECO:0000313" key="10">
    <source>
        <dbReference type="EMBL" id="HEN42281.1"/>
    </source>
</evidence>
<accession>A0A831XLU7</accession>
<dbReference type="InterPro" id="IPR033954">
    <property type="entry name" value="DiS-bond_Isoase_DsbC/G"/>
</dbReference>
<dbReference type="InterPro" id="IPR009094">
    <property type="entry name" value="DiS-bond_isomerase_DsbC/G_N_sf"/>
</dbReference>
<comment type="similarity">
    <text evidence="2">Belongs to the thioredoxin family. DsbC subfamily.</text>
</comment>
<name>A0A831XLU7_GEOME</name>
<evidence type="ECO:0000256" key="1">
    <source>
        <dbReference type="ARBA" id="ARBA00004418"/>
    </source>
</evidence>
<dbReference type="Pfam" id="PF13098">
    <property type="entry name" value="Thioredoxin_2"/>
    <property type="match status" value="1"/>
</dbReference>
<comment type="caution">
    <text evidence="10">The sequence shown here is derived from an EMBL/GenBank/DDBJ whole genome shotgun (WGS) entry which is preliminary data.</text>
</comment>
<dbReference type="SUPFAM" id="SSF52833">
    <property type="entry name" value="Thioredoxin-like"/>
    <property type="match status" value="1"/>
</dbReference>
<feature type="chain" id="PRO_5039942481" evidence="7">
    <location>
        <begin position="26"/>
        <end position="268"/>
    </location>
</feature>
<comment type="subcellular location">
    <subcellularLocation>
        <location evidence="1">Periplasm</location>
    </subcellularLocation>
</comment>
<evidence type="ECO:0000256" key="5">
    <source>
        <dbReference type="ARBA" id="ARBA00023157"/>
    </source>
</evidence>
<evidence type="ECO:0000256" key="3">
    <source>
        <dbReference type="ARBA" id="ARBA00022729"/>
    </source>
</evidence>
<evidence type="ECO:0000256" key="2">
    <source>
        <dbReference type="ARBA" id="ARBA00009813"/>
    </source>
</evidence>
<sequence>MRFNRAQRIGAFCLMVCLAAPAAFAAPKNQAKEETPEAAIKRLFPQLPASGVKKTDIENFYEVVADGNVIYINVKTGHVFVGELFSKEGKNLTAEARNRITAERYKLITDADKEKAVKVGSGKHVVIEITDPDCPFCRRMHEYWGNRPDVTRYVFFLPLAMHKDAEKKVRYILSAENREHALWEVYSGELDNNPEKLNKSYDDKGLLNAHKAVVAKLGIQSTPAFWVDGTFVNGANIPLIEKVIGKCNVRQGIAAGEPKVCEEEPQGK</sequence>
<organism evidence="10">
    <name type="scientific">Geobacter metallireducens</name>
    <dbReference type="NCBI Taxonomy" id="28232"/>
    <lineage>
        <taxon>Bacteria</taxon>
        <taxon>Pseudomonadati</taxon>
        <taxon>Thermodesulfobacteriota</taxon>
        <taxon>Desulfuromonadia</taxon>
        <taxon>Geobacterales</taxon>
        <taxon>Geobacteraceae</taxon>
        <taxon>Geobacter</taxon>
    </lineage>
</organism>
<evidence type="ECO:0000259" key="8">
    <source>
        <dbReference type="Pfam" id="PF10411"/>
    </source>
</evidence>
<keyword evidence="6" id="KW-0676">Redox-active center</keyword>
<dbReference type="Pfam" id="PF10411">
    <property type="entry name" value="DsbC_N"/>
    <property type="match status" value="1"/>
</dbReference>
<dbReference type="Gene3D" id="3.40.30.10">
    <property type="entry name" value="Glutaredoxin"/>
    <property type="match status" value="1"/>
</dbReference>
<dbReference type="InterPro" id="IPR051470">
    <property type="entry name" value="Thiol:disulfide_interchange"/>
</dbReference>
<dbReference type="InterPro" id="IPR036249">
    <property type="entry name" value="Thioredoxin-like_sf"/>
</dbReference>
<reference evidence="10" key="1">
    <citation type="journal article" date="2020" name="mSystems">
        <title>Genome- and Community-Level Interaction Insights into Carbon Utilization and Element Cycling Functions of Hydrothermarchaeota in Hydrothermal Sediment.</title>
        <authorList>
            <person name="Zhou Z."/>
            <person name="Liu Y."/>
            <person name="Xu W."/>
            <person name="Pan J."/>
            <person name="Luo Z.H."/>
            <person name="Li M."/>
        </authorList>
    </citation>
    <scope>NUCLEOTIDE SEQUENCE [LARGE SCALE GENOMIC DNA]</scope>
    <source>
        <strain evidence="10">SpSt-349</strain>
    </source>
</reference>
<keyword evidence="5" id="KW-1015">Disulfide bond</keyword>
<feature type="domain" description="Disulphide bond isomerase DsbC/G N-terminal" evidence="8">
    <location>
        <begin position="30"/>
        <end position="94"/>
    </location>
</feature>
<keyword evidence="3 7" id="KW-0732">Signal</keyword>
<dbReference type="EMBL" id="DSOV01000037">
    <property type="protein sequence ID" value="HEN42281.1"/>
    <property type="molecule type" value="Genomic_DNA"/>
</dbReference>
<dbReference type="AlphaFoldDB" id="A0A831XLU7"/>
<evidence type="ECO:0000256" key="7">
    <source>
        <dbReference type="SAM" id="SignalP"/>
    </source>
</evidence>
<protein>
    <submittedName>
        <fullName evidence="10">DsbC family protein</fullName>
    </submittedName>
</protein>
<proteinExistence type="inferred from homology"/>
<dbReference type="PANTHER" id="PTHR35272">
    <property type="entry name" value="THIOL:DISULFIDE INTERCHANGE PROTEIN DSBC-RELATED"/>
    <property type="match status" value="1"/>
</dbReference>
<dbReference type="Gene3D" id="3.10.450.70">
    <property type="entry name" value="Disulphide bond isomerase, DsbC/G, N-terminal"/>
    <property type="match status" value="1"/>
</dbReference>
<feature type="signal peptide" evidence="7">
    <location>
        <begin position="1"/>
        <end position="25"/>
    </location>
</feature>
<dbReference type="InterPro" id="IPR018950">
    <property type="entry name" value="DiS-bond_isomerase_DsbC/G_N"/>
</dbReference>
<dbReference type="CDD" id="cd03020">
    <property type="entry name" value="DsbA_DsbC_DsbG"/>
    <property type="match status" value="1"/>
</dbReference>